<dbReference type="AlphaFoldDB" id="A0A0J7JZP3"/>
<comment type="caution">
    <text evidence="1">The sequence shown here is derived from an EMBL/GenBank/DDBJ whole genome shotgun (WGS) entry which is preliminary data.</text>
</comment>
<name>A0A0J7JZP3_LASNI</name>
<keyword evidence="2" id="KW-1185">Reference proteome</keyword>
<evidence type="ECO:0000313" key="1">
    <source>
        <dbReference type="EMBL" id="KMQ83524.1"/>
    </source>
</evidence>
<proteinExistence type="predicted"/>
<dbReference type="EMBL" id="LBMM01019504">
    <property type="protein sequence ID" value="KMQ83524.1"/>
    <property type="molecule type" value="Genomic_DNA"/>
</dbReference>
<reference evidence="1 2" key="1">
    <citation type="submission" date="2015-04" db="EMBL/GenBank/DDBJ databases">
        <title>Lasius niger genome sequencing.</title>
        <authorList>
            <person name="Konorov E.A."/>
            <person name="Nikitin M.A."/>
            <person name="Kirill M.V."/>
            <person name="Chang P."/>
        </authorList>
    </citation>
    <scope>NUCLEOTIDE SEQUENCE [LARGE SCALE GENOMIC DNA]</scope>
    <source>
        <tissue evidence="1">Whole</tissue>
    </source>
</reference>
<protein>
    <submittedName>
        <fullName evidence="1">Uncharacterized protein</fullName>
    </submittedName>
</protein>
<evidence type="ECO:0000313" key="2">
    <source>
        <dbReference type="Proteomes" id="UP000036403"/>
    </source>
</evidence>
<dbReference type="PaxDb" id="67767-A0A0J7JZP3"/>
<sequence>MATPKKVFDFAKPEYVRTDIVKTDSIGINSDNDSRRNEHQQLLLSTTYSLNSSHTKKIHVGMQAANEDCFVPIVKLSGNYADGICLDIDTWQQFQGSMEDMRQYLCENQKTRPSPTIINNISISFTSAYGARAILVTYKEKNAEHSAEIDETHNREEPSQPPLKKRKTYSVAVVMQKATFLGMENIVKCVDAQLAQLISIVDTVNVCVKYFITEIELKLPESYVDCEIIKLTVKGNYQEIKRNVQTQINNLTFLDVYFDIVFEELLSLRINEIARIILLKRQS</sequence>
<gene>
    <name evidence="1" type="ORF">RF55_19786</name>
</gene>
<dbReference type="OrthoDB" id="7549643at2759"/>
<organism evidence="1 2">
    <name type="scientific">Lasius niger</name>
    <name type="common">Black garden ant</name>
    <dbReference type="NCBI Taxonomy" id="67767"/>
    <lineage>
        <taxon>Eukaryota</taxon>
        <taxon>Metazoa</taxon>
        <taxon>Ecdysozoa</taxon>
        <taxon>Arthropoda</taxon>
        <taxon>Hexapoda</taxon>
        <taxon>Insecta</taxon>
        <taxon>Pterygota</taxon>
        <taxon>Neoptera</taxon>
        <taxon>Endopterygota</taxon>
        <taxon>Hymenoptera</taxon>
        <taxon>Apocrita</taxon>
        <taxon>Aculeata</taxon>
        <taxon>Formicoidea</taxon>
        <taxon>Formicidae</taxon>
        <taxon>Formicinae</taxon>
        <taxon>Lasius</taxon>
        <taxon>Lasius</taxon>
    </lineage>
</organism>
<dbReference type="Proteomes" id="UP000036403">
    <property type="component" value="Unassembled WGS sequence"/>
</dbReference>
<accession>A0A0J7JZP3</accession>